<dbReference type="AlphaFoldDB" id="A0A9X0CP55"/>
<accession>A0A9X0CP55</accession>
<dbReference type="Gene3D" id="1.10.510.10">
    <property type="entry name" value="Transferase(Phosphotransferase) domain 1"/>
    <property type="match status" value="1"/>
</dbReference>
<dbReference type="Pfam" id="PF07714">
    <property type="entry name" value="PK_Tyr_Ser-Thr"/>
    <property type="match status" value="1"/>
</dbReference>
<dbReference type="InterPro" id="IPR000719">
    <property type="entry name" value="Prot_kinase_dom"/>
</dbReference>
<evidence type="ECO:0000259" key="3">
    <source>
        <dbReference type="PROSITE" id="PS50011"/>
    </source>
</evidence>
<dbReference type="GO" id="GO:0005524">
    <property type="term" value="F:ATP binding"/>
    <property type="evidence" value="ECO:0007669"/>
    <property type="project" value="UniProtKB-KW"/>
</dbReference>
<keyword evidence="5" id="KW-1185">Reference proteome</keyword>
<keyword evidence="1" id="KW-0547">Nucleotide-binding</keyword>
<gene>
    <name evidence="4" type="ORF">OS493_033587</name>
</gene>
<dbReference type="PANTHER" id="PTHR24418">
    <property type="entry name" value="TYROSINE-PROTEIN KINASE"/>
    <property type="match status" value="1"/>
</dbReference>
<dbReference type="InterPro" id="IPR001245">
    <property type="entry name" value="Ser-Thr/Tyr_kinase_cat_dom"/>
</dbReference>
<dbReference type="InterPro" id="IPR050198">
    <property type="entry name" value="Non-receptor_tyrosine_kinases"/>
</dbReference>
<keyword evidence="2" id="KW-0067">ATP-binding</keyword>
<protein>
    <recommendedName>
        <fullName evidence="3">Protein kinase domain-containing protein</fullName>
    </recommendedName>
</protein>
<evidence type="ECO:0000256" key="2">
    <source>
        <dbReference type="ARBA" id="ARBA00022840"/>
    </source>
</evidence>
<evidence type="ECO:0000313" key="4">
    <source>
        <dbReference type="EMBL" id="KAJ7370241.1"/>
    </source>
</evidence>
<feature type="domain" description="Protein kinase" evidence="3">
    <location>
        <begin position="1"/>
        <end position="205"/>
    </location>
</feature>
<dbReference type="SUPFAM" id="SSF56112">
    <property type="entry name" value="Protein kinase-like (PK-like)"/>
    <property type="match status" value="1"/>
</dbReference>
<dbReference type="PROSITE" id="PS50011">
    <property type="entry name" value="PROTEIN_KINASE_DOM"/>
    <property type="match status" value="1"/>
</dbReference>
<proteinExistence type="predicted"/>
<comment type="caution">
    <text evidence="4">The sequence shown here is derived from an EMBL/GenBank/DDBJ whole genome shotgun (WGS) entry which is preliminary data.</text>
</comment>
<sequence length="205" mass="23522">MENSHTKTQLQSRGAAIYDLWMIFKLFRKTANRTQFRISFLKQFWTKPDGEKIRVCLRYHRAQAQRKHFLHEAELSASLNHENILHLYGVILPGLYTDSVALVMDFAEYGNVLEAMPQQSVFSLIQIVTQIASALEYLDSKNLMPLADNCCLHICGSTGQIKLGGMWGCYSRDKLNEPQFNSGFNVYTRSEVVVWFGQTAKELFS</sequence>
<evidence type="ECO:0000256" key="1">
    <source>
        <dbReference type="ARBA" id="ARBA00022741"/>
    </source>
</evidence>
<reference evidence="4" key="1">
    <citation type="submission" date="2023-01" db="EMBL/GenBank/DDBJ databases">
        <title>Genome assembly of the deep-sea coral Lophelia pertusa.</title>
        <authorList>
            <person name="Herrera S."/>
            <person name="Cordes E."/>
        </authorList>
    </citation>
    <scope>NUCLEOTIDE SEQUENCE</scope>
    <source>
        <strain evidence="4">USNM1676648</strain>
        <tissue evidence="4">Polyp</tissue>
    </source>
</reference>
<dbReference type="GO" id="GO:0004672">
    <property type="term" value="F:protein kinase activity"/>
    <property type="evidence" value="ECO:0007669"/>
    <property type="project" value="InterPro"/>
</dbReference>
<evidence type="ECO:0000313" key="5">
    <source>
        <dbReference type="Proteomes" id="UP001163046"/>
    </source>
</evidence>
<organism evidence="4 5">
    <name type="scientific">Desmophyllum pertusum</name>
    <dbReference type="NCBI Taxonomy" id="174260"/>
    <lineage>
        <taxon>Eukaryota</taxon>
        <taxon>Metazoa</taxon>
        <taxon>Cnidaria</taxon>
        <taxon>Anthozoa</taxon>
        <taxon>Hexacorallia</taxon>
        <taxon>Scleractinia</taxon>
        <taxon>Caryophylliina</taxon>
        <taxon>Caryophylliidae</taxon>
        <taxon>Desmophyllum</taxon>
    </lineage>
</organism>
<dbReference type="Proteomes" id="UP001163046">
    <property type="component" value="Unassembled WGS sequence"/>
</dbReference>
<dbReference type="OrthoDB" id="4062651at2759"/>
<dbReference type="InterPro" id="IPR011009">
    <property type="entry name" value="Kinase-like_dom_sf"/>
</dbReference>
<dbReference type="EMBL" id="MU826870">
    <property type="protein sequence ID" value="KAJ7370241.1"/>
    <property type="molecule type" value="Genomic_DNA"/>
</dbReference>
<name>A0A9X0CP55_9CNID</name>